<dbReference type="PROSITE" id="PS50084">
    <property type="entry name" value="KH_TYPE_1"/>
    <property type="match status" value="2"/>
</dbReference>
<feature type="region of interest" description="Disordered" evidence="3">
    <location>
        <begin position="597"/>
        <end position="619"/>
    </location>
</feature>
<gene>
    <name evidence="5" type="ORF">CIRG_01606</name>
</gene>
<feature type="compositionally biased region" description="Basic and acidic residues" evidence="3">
    <location>
        <begin position="528"/>
        <end position="540"/>
    </location>
</feature>
<dbReference type="SUPFAM" id="SSF54791">
    <property type="entry name" value="Eukaryotic type KH-domain (KH-domain type I)"/>
    <property type="match status" value="2"/>
</dbReference>
<dbReference type="Proteomes" id="UP000054565">
    <property type="component" value="Unassembled WGS sequence"/>
</dbReference>
<name>A0A0J6XYT9_COCIT</name>
<feature type="compositionally biased region" description="Basic and acidic residues" evidence="3">
    <location>
        <begin position="195"/>
        <end position="228"/>
    </location>
</feature>
<dbReference type="AlphaFoldDB" id="A0A0J6XYT9"/>
<dbReference type="EMBL" id="DS028093">
    <property type="protein sequence ID" value="KMP01466.1"/>
    <property type="molecule type" value="Genomic_DNA"/>
</dbReference>
<evidence type="ECO:0000313" key="5">
    <source>
        <dbReference type="EMBL" id="KMP01466.1"/>
    </source>
</evidence>
<dbReference type="STRING" id="404692.A0A0J6XYT9"/>
<organism evidence="5 6">
    <name type="scientific">Coccidioides immitis RMSCC 2394</name>
    <dbReference type="NCBI Taxonomy" id="404692"/>
    <lineage>
        <taxon>Eukaryota</taxon>
        <taxon>Fungi</taxon>
        <taxon>Dikarya</taxon>
        <taxon>Ascomycota</taxon>
        <taxon>Pezizomycotina</taxon>
        <taxon>Eurotiomycetes</taxon>
        <taxon>Eurotiomycetidae</taxon>
        <taxon>Onygenales</taxon>
        <taxon>Onygenaceae</taxon>
        <taxon>Coccidioides</taxon>
    </lineage>
</organism>
<protein>
    <submittedName>
        <fullName evidence="5">Far upstream element-binding protein 2</fullName>
    </submittedName>
</protein>
<accession>A0A0J6XYT9</accession>
<feature type="region of interest" description="Disordered" evidence="3">
    <location>
        <begin position="528"/>
        <end position="575"/>
    </location>
</feature>
<dbReference type="GO" id="GO:0003723">
    <property type="term" value="F:RNA binding"/>
    <property type="evidence" value="ECO:0007669"/>
    <property type="project" value="UniProtKB-UniRule"/>
</dbReference>
<evidence type="ECO:0000259" key="4">
    <source>
        <dbReference type="SMART" id="SM00322"/>
    </source>
</evidence>
<feature type="region of interest" description="Disordered" evidence="3">
    <location>
        <begin position="162"/>
        <end position="271"/>
    </location>
</feature>
<feature type="region of interest" description="Disordered" evidence="3">
    <location>
        <begin position="345"/>
        <end position="374"/>
    </location>
</feature>
<evidence type="ECO:0000313" key="6">
    <source>
        <dbReference type="Proteomes" id="UP000054565"/>
    </source>
</evidence>
<sequence length="619" mass="67281">MTPLNPFEQGLFLAPRKSASRRSLTKQQDPGHSDRCPAPPYLVQVALLSLEWSALRCTPRAPKPPPVSQKKERDHTMADQQNISQILAALAAAQPGGLAAPATFAGSNPSSAPLVNQTGFSLPPPDSTGSVDISGVKPVNTGSVSIADAIAKARGIAAEKGIAYGSNHDQRGADPRRDSRSYHRSRSPSRTPPRATRDVFRDNYNPYRDERRGDRRGNDRAYVRERSFSPRPAGRATDAYPAQPSRPHRGASDRSPPSRRGGGMDDSTETINIDSKLVGLIIGRQGDNLRRIESDTGTRIQFLDSPESNVNIRPCRISGTRAARSDAKAEIFRMISENNAARGAMASADRFASRGPHEPPGRQPGYGEDENSSTQMMVPDRTVGLIIGRGGETIKDLQDRSGCHVIIAPEDKSLNGLRPVNLNGAPRAIQRAKDLILEVVETDSRQGGAPPQREPRGYAPERDTGAPAPERGDDSIFIPKESVGMIIGKVNILPAVGREVDREVVMIGSKQAIEQMKKSILEKVDTFKSRSQARRDDGYSERYSQPQLRSYPQDQAKSSQPSQASAPAAGGDSADPYAMYGGYENYVAMWYAAMAQQQQQQQQPYQQQSPSDPKPPGVP</sequence>
<feature type="compositionally biased region" description="Basic and acidic residues" evidence="3">
    <location>
        <begin position="453"/>
        <end position="474"/>
    </location>
</feature>
<dbReference type="PANTHER" id="PTHR10288">
    <property type="entry name" value="KH DOMAIN CONTAINING RNA BINDING PROTEIN"/>
    <property type="match status" value="1"/>
</dbReference>
<dbReference type="InterPro" id="IPR004088">
    <property type="entry name" value="KH_dom_type_1"/>
</dbReference>
<dbReference type="Gene3D" id="3.30.1370.10">
    <property type="entry name" value="K Homology domain, type 1"/>
    <property type="match status" value="1"/>
</dbReference>
<feature type="compositionally biased region" description="Basic and acidic residues" evidence="3">
    <location>
        <begin position="168"/>
        <end position="181"/>
    </location>
</feature>
<keyword evidence="2" id="KW-0694">RNA-binding</keyword>
<dbReference type="InterPro" id="IPR004087">
    <property type="entry name" value="KH_dom"/>
</dbReference>
<feature type="domain" description="K Homology" evidence="4">
    <location>
        <begin position="265"/>
        <end position="336"/>
    </location>
</feature>
<dbReference type="OrthoDB" id="5204190at2759"/>
<feature type="region of interest" description="Disordered" evidence="3">
    <location>
        <begin position="1"/>
        <end position="38"/>
    </location>
</feature>
<feature type="compositionally biased region" description="Basic and acidic residues" evidence="3">
    <location>
        <begin position="351"/>
        <end position="360"/>
    </location>
</feature>
<dbReference type="InterPro" id="IPR036612">
    <property type="entry name" value="KH_dom_type_1_sf"/>
</dbReference>
<feature type="region of interest" description="Disordered" evidence="3">
    <location>
        <begin position="441"/>
        <end position="477"/>
    </location>
</feature>
<dbReference type="SMART" id="SM00322">
    <property type="entry name" value="KH"/>
    <property type="match status" value="2"/>
</dbReference>
<dbReference type="Gene3D" id="3.30.310.210">
    <property type="match status" value="1"/>
</dbReference>
<feature type="compositionally biased region" description="Low complexity" evidence="3">
    <location>
        <begin position="552"/>
        <end position="575"/>
    </location>
</feature>
<dbReference type="Pfam" id="PF00013">
    <property type="entry name" value="KH_1"/>
    <property type="match status" value="2"/>
</dbReference>
<keyword evidence="1" id="KW-0677">Repeat</keyword>
<feature type="region of interest" description="Disordered" evidence="3">
    <location>
        <begin position="58"/>
        <end position="80"/>
    </location>
</feature>
<evidence type="ECO:0000256" key="2">
    <source>
        <dbReference type="PROSITE-ProRule" id="PRU00117"/>
    </source>
</evidence>
<dbReference type="CDD" id="cd00105">
    <property type="entry name" value="KH-I"/>
    <property type="match status" value="2"/>
</dbReference>
<feature type="compositionally biased region" description="Low complexity" evidence="3">
    <location>
        <begin position="597"/>
        <end position="608"/>
    </location>
</feature>
<proteinExistence type="predicted"/>
<evidence type="ECO:0000256" key="1">
    <source>
        <dbReference type="ARBA" id="ARBA00022737"/>
    </source>
</evidence>
<reference evidence="6" key="1">
    <citation type="journal article" date="2010" name="Genome Res.">
        <title>Population genomic sequencing of Coccidioides fungi reveals recent hybridization and transposon control.</title>
        <authorList>
            <person name="Neafsey D.E."/>
            <person name="Barker B.M."/>
            <person name="Sharpton T.J."/>
            <person name="Stajich J.E."/>
            <person name="Park D.J."/>
            <person name="Whiston E."/>
            <person name="Hung C.-Y."/>
            <person name="McMahan C."/>
            <person name="White J."/>
            <person name="Sykes S."/>
            <person name="Heiman D."/>
            <person name="Young S."/>
            <person name="Zeng Q."/>
            <person name="Abouelleil A."/>
            <person name="Aftuck L."/>
            <person name="Bessette D."/>
            <person name="Brown A."/>
            <person name="FitzGerald M."/>
            <person name="Lui A."/>
            <person name="Macdonald J.P."/>
            <person name="Priest M."/>
            <person name="Orbach M.J."/>
            <person name="Galgiani J.N."/>
            <person name="Kirkland T.N."/>
            <person name="Cole G.T."/>
            <person name="Birren B.W."/>
            <person name="Henn M.R."/>
            <person name="Taylor J.W."/>
            <person name="Rounsley S.D."/>
        </authorList>
    </citation>
    <scope>NUCLEOTIDE SEQUENCE [LARGE SCALE GENOMIC DNA]</scope>
    <source>
        <strain evidence="6">RMSCC 2394</strain>
    </source>
</reference>
<evidence type="ECO:0000256" key="3">
    <source>
        <dbReference type="SAM" id="MobiDB-lite"/>
    </source>
</evidence>
<feature type="domain" description="K Homology" evidence="4">
    <location>
        <begin position="370"/>
        <end position="441"/>
    </location>
</feature>